<dbReference type="InterPro" id="IPR055123">
    <property type="entry name" value="SpnB-like_Rossmann"/>
</dbReference>
<dbReference type="InterPro" id="IPR042099">
    <property type="entry name" value="ANL_N_sf"/>
</dbReference>
<dbReference type="CDD" id="cd08956">
    <property type="entry name" value="KR_3_FAS_SDR_x"/>
    <property type="match status" value="1"/>
</dbReference>
<dbReference type="InterPro" id="IPR036291">
    <property type="entry name" value="NAD(P)-bd_dom_sf"/>
</dbReference>
<evidence type="ECO:0000256" key="4">
    <source>
        <dbReference type="ARBA" id="ARBA00022598"/>
    </source>
</evidence>
<evidence type="ECO:0000256" key="1">
    <source>
        <dbReference type="ARBA" id="ARBA00006432"/>
    </source>
</evidence>
<dbReference type="SMART" id="SM00822">
    <property type="entry name" value="PKS_KR"/>
    <property type="match status" value="1"/>
</dbReference>
<sequence length="1388" mass="144365">MSHEMRTELIRPLHELIATHAAERPDKTAYHDARTSVTYGELAGRTGRLAGHLAALGLERGARAALCLGNRVEMVESYLAVTRAAAVGVAINPNCSDDELAYLLDDCSAALVITDRARADQVARVAGAGVGVVVVGPDEPAAGRWHYETLATTEPPAAPRDDLGLDEPAWMLYTSGTTGSPKGVPSTQRGSLWATASCNAPILGLCEDDRMLWPMPLFHCVAHNLCVLGVLAVGATAHIMDGLAAEEILRTVREERSTFLVGVPTMFHHMVEAALAGDVPVHDLRVCMVAGSACPEPLHEAFAEAFGISLLDSYGSTETGGAITTNWPARPRVPGSCGLPLPGLELRLTDPGTGQEVPQGAEGEIWVDSPAMMTGYHGKPAETAAVMSDGWYRTGDLARRDAAGYISITGRIKELIIRGGENIHPAEVERVLASVPGVAEAAVGGRAHDALGEVPVAYLVAGPEGIDPQLVLETCRARLSYFKIPDELLQVEAIPRTAAGKIARRELAGLPARSLAVNPVTAARPQQEGPAQGADHATPAMLGAVGAHHPLLGAVVDLPDSDAVVFTGRLSADRHDWLDDCLVAGTRGVPGSVLVELAVRAGDEVGAGRLENLVPAEPLVLPPSGGVQVRVTVGPAWDTGRRPLTVHSRGDGEVSGRQWMCHANGILAPDTATAAWDASVWPPVDAEPLPLPADPAQQAAAGHGRVRGVWRRGDEVFAEVALDSERAGEGAAFGLHPLLLDTAIHPLRAGLAGPDAGTEPGAWRGVSLHAAGAAVLRVRITPAEQGAVRIETADATGVPVLTVDSLEARPVSRARLRVAGAAQQDGLFSVEWQDVDLPAPADPRPQRWAVVGEDPLKARAGLMAAGQYAESYPDLETLAARAAADPVPDVVVVTCAPDPAAGQDVAAVTHRTTGQALGWARSWLTSAAFDGSRLVFLTRGAVPAPGDGPSPLPAAGAVWGLVRAAQSEAPGRFVLVDFEGGKPAWRAVRRALGSGEPQVAVHGRTVRVPVLEREYPAAPGPLTPALDGGTVLVAGGTGRLGALVARHLVAERGARDLLLVSRRGPDAPGAGDLRTELAALGARVTVAACDVTDRAALAGLLERLPADRPLTAVVHATGVADDGILTSLTPDRLSTATRSAVEGLAVLREVTAGLDLSAFWVFCTVAGVLGSAGRGAHAAAGAFVDAWAHGLRAEGVATRCVALGPWEPDGAAPAADSPERRRARRDGLSTVTAEQGLLLVDAAWSTGLGSVVAAPLDFTALRDRARAGEVPTLLRRLLPAAARRRACDTPAGALDLRQRTAAMTEEERDAVLLDLVRSQVAVSLGYASAEAVDAQRTMKEFGFDSLTALTVRNALNAATGLTLAQAVVFDFATPAALALHLKSELLAR</sequence>
<dbReference type="InterPro" id="IPR042104">
    <property type="entry name" value="PKS_dehydratase_sf"/>
</dbReference>
<feature type="domain" description="PKS/mFAS DH" evidence="9">
    <location>
        <begin position="549"/>
        <end position="817"/>
    </location>
</feature>
<dbReference type="GO" id="GO:0031177">
    <property type="term" value="F:phosphopantetheine binding"/>
    <property type="evidence" value="ECO:0007669"/>
    <property type="project" value="InterPro"/>
</dbReference>
<dbReference type="InterPro" id="IPR049551">
    <property type="entry name" value="PKS_DH_C"/>
</dbReference>
<dbReference type="Pfam" id="PF14765">
    <property type="entry name" value="PS-DH"/>
    <property type="match status" value="1"/>
</dbReference>
<keyword evidence="4" id="KW-0436">Ligase</keyword>
<evidence type="ECO:0000256" key="2">
    <source>
        <dbReference type="ARBA" id="ARBA00022450"/>
    </source>
</evidence>
<evidence type="ECO:0000313" key="10">
    <source>
        <dbReference type="EMBL" id="MDI5968721.1"/>
    </source>
</evidence>
<gene>
    <name evidence="10" type="ORF">POF50_005060</name>
</gene>
<dbReference type="SUPFAM" id="SSF51735">
    <property type="entry name" value="NAD(P)-binding Rossmann-fold domains"/>
    <property type="match status" value="2"/>
</dbReference>
<feature type="domain" description="Carrier" evidence="8">
    <location>
        <begin position="1310"/>
        <end position="1385"/>
    </location>
</feature>
<dbReference type="Pfam" id="PF08659">
    <property type="entry name" value="KR"/>
    <property type="match status" value="1"/>
</dbReference>
<comment type="similarity">
    <text evidence="1">Belongs to the ATP-dependent AMP-binding enzyme family.</text>
</comment>
<dbReference type="Gene3D" id="3.40.50.12780">
    <property type="entry name" value="N-terminal domain of ligase-like"/>
    <property type="match status" value="1"/>
</dbReference>
<dbReference type="PROSITE" id="PS00012">
    <property type="entry name" value="PHOSPHOPANTETHEINE"/>
    <property type="match status" value="1"/>
</dbReference>
<dbReference type="GO" id="GO:0016740">
    <property type="term" value="F:transferase activity"/>
    <property type="evidence" value="ECO:0007669"/>
    <property type="project" value="UniProtKB-KW"/>
</dbReference>
<dbReference type="InterPro" id="IPR057326">
    <property type="entry name" value="KR_dom"/>
</dbReference>
<dbReference type="Gene3D" id="3.10.129.110">
    <property type="entry name" value="Polyketide synthase dehydratase"/>
    <property type="match status" value="1"/>
</dbReference>
<dbReference type="EMBL" id="JABXJJ020000005">
    <property type="protein sequence ID" value="MDI5968721.1"/>
    <property type="molecule type" value="Genomic_DNA"/>
</dbReference>
<keyword evidence="6" id="KW-0677">Repeat</keyword>
<dbReference type="InterPro" id="IPR009081">
    <property type="entry name" value="PP-bd_ACP"/>
</dbReference>
<keyword evidence="2" id="KW-0596">Phosphopantetheine</keyword>
<dbReference type="Pfam" id="PF00550">
    <property type="entry name" value="PP-binding"/>
    <property type="match status" value="1"/>
</dbReference>
<comment type="caution">
    <text evidence="10">The sequence shown here is derived from an EMBL/GenBank/DDBJ whole genome shotgun (WGS) entry which is preliminary data.</text>
</comment>
<dbReference type="InterPro" id="IPR020807">
    <property type="entry name" value="PKS_DH"/>
</dbReference>
<evidence type="ECO:0000259" key="9">
    <source>
        <dbReference type="PROSITE" id="PS52019"/>
    </source>
</evidence>
<organism evidence="10">
    <name type="scientific">Streptantibioticus silvisoli</name>
    <dbReference type="NCBI Taxonomy" id="2705255"/>
    <lineage>
        <taxon>Bacteria</taxon>
        <taxon>Bacillati</taxon>
        <taxon>Actinomycetota</taxon>
        <taxon>Actinomycetes</taxon>
        <taxon>Kitasatosporales</taxon>
        <taxon>Streptomycetaceae</taxon>
        <taxon>Streptantibioticus</taxon>
    </lineage>
</organism>
<feature type="region of interest" description="N-terminal hotdog fold" evidence="7">
    <location>
        <begin position="549"/>
        <end position="674"/>
    </location>
</feature>
<dbReference type="SUPFAM" id="SSF56801">
    <property type="entry name" value="Acetyl-CoA synthetase-like"/>
    <property type="match status" value="1"/>
</dbReference>
<evidence type="ECO:0000259" key="8">
    <source>
        <dbReference type="PROSITE" id="PS50075"/>
    </source>
</evidence>
<dbReference type="GO" id="GO:0031956">
    <property type="term" value="F:medium-chain fatty acid-CoA ligase activity"/>
    <property type="evidence" value="ECO:0007669"/>
    <property type="project" value="TreeGrafter"/>
</dbReference>
<dbReference type="Gene3D" id="1.10.1200.10">
    <property type="entry name" value="ACP-like"/>
    <property type="match status" value="1"/>
</dbReference>
<dbReference type="PROSITE" id="PS52019">
    <property type="entry name" value="PKS_MFAS_DH"/>
    <property type="match status" value="1"/>
</dbReference>
<keyword evidence="3" id="KW-0597">Phosphoprotein</keyword>
<evidence type="ECO:0000256" key="7">
    <source>
        <dbReference type="PROSITE-ProRule" id="PRU01363"/>
    </source>
</evidence>
<proteinExistence type="inferred from homology"/>
<dbReference type="SUPFAM" id="SSF47336">
    <property type="entry name" value="ACP-like"/>
    <property type="match status" value="1"/>
</dbReference>
<dbReference type="InterPro" id="IPR020845">
    <property type="entry name" value="AMP-binding_CS"/>
</dbReference>
<dbReference type="SMART" id="SM00823">
    <property type="entry name" value="PKS_PP"/>
    <property type="match status" value="1"/>
</dbReference>
<evidence type="ECO:0000256" key="3">
    <source>
        <dbReference type="ARBA" id="ARBA00022553"/>
    </source>
</evidence>
<name>A0AA90GYF7_9ACTN</name>
<dbReference type="SMART" id="SM00826">
    <property type="entry name" value="PKS_DH"/>
    <property type="match status" value="1"/>
</dbReference>
<dbReference type="InterPro" id="IPR006162">
    <property type="entry name" value="Ppantetheine_attach_site"/>
</dbReference>
<dbReference type="PANTHER" id="PTHR43201">
    <property type="entry name" value="ACYL-COA SYNTHETASE"/>
    <property type="match status" value="1"/>
</dbReference>
<evidence type="ECO:0000256" key="5">
    <source>
        <dbReference type="ARBA" id="ARBA00022679"/>
    </source>
</evidence>
<dbReference type="InterPro" id="IPR049552">
    <property type="entry name" value="PKS_DH_N"/>
</dbReference>
<dbReference type="PANTHER" id="PTHR43201:SF5">
    <property type="entry name" value="MEDIUM-CHAIN ACYL-COA LIGASE ACSF2, MITOCHONDRIAL"/>
    <property type="match status" value="1"/>
</dbReference>
<dbReference type="InterPro" id="IPR020806">
    <property type="entry name" value="PKS_PP-bd"/>
</dbReference>
<evidence type="ECO:0000256" key="6">
    <source>
        <dbReference type="ARBA" id="ARBA00022737"/>
    </source>
</evidence>
<feature type="region of interest" description="C-terminal hotdog fold" evidence="7">
    <location>
        <begin position="688"/>
        <end position="817"/>
    </location>
</feature>
<dbReference type="Pfam" id="PF21089">
    <property type="entry name" value="PKS_DH_N"/>
    <property type="match status" value="1"/>
</dbReference>
<reference evidence="10" key="1">
    <citation type="submission" date="2023-05" db="EMBL/GenBank/DDBJ databases">
        <title>Streptantibioticus silvisoli sp. nov., acidotolerant actinomycetes 1 from pine litter.</title>
        <authorList>
            <person name="Swiecimska M."/>
            <person name="Golinska P."/>
            <person name="Sangal V."/>
            <person name="Wachnowicz B."/>
            <person name="Goodfellow M."/>
        </authorList>
    </citation>
    <scope>NUCLEOTIDE SEQUENCE</scope>
    <source>
        <strain evidence="10">SL13</strain>
    </source>
</reference>
<dbReference type="PROSITE" id="PS00455">
    <property type="entry name" value="AMP_BINDING"/>
    <property type="match status" value="1"/>
</dbReference>
<dbReference type="InterPro" id="IPR000873">
    <property type="entry name" value="AMP-dep_synth/lig_dom"/>
</dbReference>
<dbReference type="InterPro" id="IPR036736">
    <property type="entry name" value="ACP-like_sf"/>
</dbReference>
<dbReference type="InterPro" id="IPR045851">
    <property type="entry name" value="AMP-bd_C_sf"/>
</dbReference>
<accession>A0AA90GYF7</accession>
<dbReference type="GO" id="GO:0006631">
    <property type="term" value="P:fatty acid metabolic process"/>
    <property type="evidence" value="ECO:0007669"/>
    <property type="project" value="TreeGrafter"/>
</dbReference>
<dbReference type="Gene3D" id="3.30.300.30">
    <property type="match status" value="1"/>
</dbReference>
<dbReference type="GO" id="GO:0017000">
    <property type="term" value="P:antibiotic biosynthetic process"/>
    <property type="evidence" value="ECO:0007669"/>
    <property type="project" value="UniProtKB-ARBA"/>
</dbReference>
<keyword evidence="5" id="KW-0808">Transferase</keyword>
<dbReference type="Pfam" id="PF13193">
    <property type="entry name" value="AMP-binding_C"/>
    <property type="match status" value="1"/>
</dbReference>
<dbReference type="Pfam" id="PF00501">
    <property type="entry name" value="AMP-binding"/>
    <property type="match status" value="1"/>
</dbReference>
<comment type="caution">
    <text evidence="7">Lacks conserved residue(s) required for the propagation of feature annotation.</text>
</comment>
<dbReference type="RefSeq" id="WP_271313914.1">
    <property type="nucleotide sequence ID" value="NZ_JABXJJ020000005.1"/>
</dbReference>
<dbReference type="InterPro" id="IPR025110">
    <property type="entry name" value="AMP-bd_C"/>
</dbReference>
<dbReference type="InterPro" id="IPR013968">
    <property type="entry name" value="PKS_KR"/>
</dbReference>
<protein>
    <submittedName>
        <fullName evidence="10">AMP-binding protein</fullName>
    </submittedName>
</protein>
<dbReference type="Gene3D" id="3.40.50.720">
    <property type="entry name" value="NAD(P)-binding Rossmann-like Domain"/>
    <property type="match status" value="1"/>
</dbReference>
<dbReference type="PROSITE" id="PS50075">
    <property type="entry name" value="CARRIER"/>
    <property type="match status" value="1"/>
</dbReference>
<dbReference type="InterPro" id="IPR049900">
    <property type="entry name" value="PKS_mFAS_DH"/>
</dbReference>
<dbReference type="Pfam" id="PF22953">
    <property type="entry name" value="SpnB_Rossmann"/>
    <property type="match status" value="1"/>
</dbReference>